<gene>
    <name evidence="2" type="ORF">GRF29_154g1357189</name>
</gene>
<comment type="caution">
    <text evidence="2">The sequence shown here is derived from an EMBL/GenBank/DDBJ whole genome shotgun (WGS) entry which is preliminary data.</text>
</comment>
<name>A0AAN6RDW7_9PLEO</name>
<feature type="compositionally biased region" description="Polar residues" evidence="1">
    <location>
        <begin position="130"/>
        <end position="149"/>
    </location>
</feature>
<dbReference type="EMBL" id="WVTA01000013">
    <property type="protein sequence ID" value="KAK3202957.1"/>
    <property type="molecule type" value="Genomic_DNA"/>
</dbReference>
<evidence type="ECO:0000256" key="1">
    <source>
        <dbReference type="SAM" id="MobiDB-lite"/>
    </source>
</evidence>
<dbReference type="AlphaFoldDB" id="A0AAN6RDW7"/>
<reference evidence="2 3" key="1">
    <citation type="submission" date="2021-02" db="EMBL/GenBank/DDBJ databases">
        <title>Genome assembly of Pseudopithomyces chartarum.</title>
        <authorList>
            <person name="Jauregui R."/>
            <person name="Singh J."/>
            <person name="Voisey C."/>
        </authorList>
    </citation>
    <scope>NUCLEOTIDE SEQUENCE [LARGE SCALE GENOMIC DNA]</scope>
    <source>
        <strain evidence="2 3">AGR01</strain>
    </source>
</reference>
<feature type="compositionally biased region" description="Polar residues" evidence="1">
    <location>
        <begin position="242"/>
        <end position="252"/>
    </location>
</feature>
<feature type="region of interest" description="Disordered" evidence="1">
    <location>
        <begin position="448"/>
        <end position="630"/>
    </location>
</feature>
<evidence type="ECO:0000313" key="2">
    <source>
        <dbReference type="EMBL" id="KAK3202957.1"/>
    </source>
</evidence>
<feature type="compositionally biased region" description="Low complexity" evidence="1">
    <location>
        <begin position="27"/>
        <end position="42"/>
    </location>
</feature>
<dbReference type="Proteomes" id="UP001280581">
    <property type="component" value="Unassembled WGS sequence"/>
</dbReference>
<keyword evidence="3" id="KW-1185">Reference proteome</keyword>
<evidence type="ECO:0000313" key="3">
    <source>
        <dbReference type="Proteomes" id="UP001280581"/>
    </source>
</evidence>
<feature type="region of interest" description="Disordered" evidence="1">
    <location>
        <begin position="1"/>
        <end position="259"/>
    </location>
</feature>
<protein>
    <submittedName>
        <fullName evidence="2">Uncharacterized protein</fullName>
    </submittedName>
</protein>
<feature type="compositionally biased region" description="Polar residues" evidence="1">
    <location>
        <begin position="541"/>
        <end position="564"/>
    </location>
</feature>
<feature type="compositionally biased region" description="Polar residues" evidence="1">
    <location>
        <begin position="184"/>
        <end position="223"/>
    </location>
</feature>
<proteinExistence type="predicted"/>
<organism evidence="2 3">
    <name type="scientific">Pseudopithomyces chartarum</name>
    <dbReference type="NCBI Taxonomy" id="1892770"/>
    <lineage>
        <taxon>Eukaryota</taxon>
        <taxon>Fungi</taxon>
        <taxon>Dikarya</taxon>
        <taxon>Ascomycota</taxon>
        <taxon>Pezizomycotina</taxon>
        <taxon>Dothideomycetes</taxon>
        <taxon>Pleosporomycetidae</taxon>
        <taxon>Pleosporales</taxon>
        <taxon>Massarineae</taxon>
        <taxon>Didymosphaeriaceae</taxon>
        <taxon>Pseudopithomyces</taxon>
    </lineage>
</organism>
<feature type="compositionally biased region" description="Pro residues" evidence="1">
    <location>
        <begin position="454"/>
        <end position="486"/>
    </location>
</feature>
<sequence length="630" mass="68601">MSWGGPASGATPLQQSSYANGFPGQPPYSQQQNSQYGQQPGYHFRNPSSYLQNGAAPQPPKPMPPKKKGNPIITRYPPPPGYRGPAQPQGPFGTAQYQTPQQGYPQASSTPGPFANQSFPPQPFGPTQGYAPQQPYSQPGYQWSQQNHPSQPPATKPSHFPHVSPHPQKQAGHPQYPNQPPPINTNQSAWPNAQGWQQPGSATYPSTNSFGASSANGQPSSDHNPYPTPLSANPKSALPTPISAQPQSTTGEMTPGEKPPLFLGWDDWEFDYDGAIWPKANEPVDPDLSLGVITWRPAKQVTRALPATFEEAEEQSLRPPPEKLGNGESVSLYFTTENSYEAFLDVRKTDEWYDIKDDPVFVVFNDEEMKKNLIPIQNCLALRDRPDEPVEDMVEKQDEDMHDSTWSVMDHLEQALSGEMEDVKQLTPPNVAAKYARDQAQEDILAKLGVTGSPKPPSVEPTAVPPPRNDPLPASLPPKPPAPPSVNIPMRPELSQRTHSYSGPVNGFAAPRPFGSLSLTSPHHSPPTPFTRTTPWKSTIPAASQKANIPQPSPTRSETNNATVAESDLGSGNPVRDDGGETGIIPVLKRSGSSFARKRSYGDTDEEGNARQAGDYSKRKRRSQGGDVLR</sequence>
<feature type="compositionally biased region" description="Polar residues" evidence="1">
    <location>
        <begin position="95"/>
        <end position="119"/>
    </location>
</feature>
<accession>A0AAN6RDW7</accession>